<reference evidence="1" key="1">
    <citation type="submission" date="2014-05" db="EMBL/GenBank/DDBJ databases">
        <title>The transcriptome of the halophilic microalga Tetraselmis sp. GSL018 isolated from the Great Salt Lake, Utah.</title>
        <authorList>
            <person name="Jinkerson R.E."/>
            <person name="D'Adamo S."/>
            <person name="Posewitz M.C."/>
        </authorList>
    </citation>
    <scope>NUCLEOTIDE SEQUENCE</scope>
    <source>
        <strain evidence="1">GSL018</strain>
    </source>
</reference>
<sequence length="71" mass="7857">GAGRKRGPRPCAGDLVRRGRCRRAPPAPALRAVHSPLRWPRSCHTDRGMRLRLPSFKQASAPHPMEGGPRE</sequence>
<organism evidence="1">
    <name type="scientific">Tetraselmis sp. GSL018</name>
    <dbReference type="NCBI Taxonomy" id="582737"/>
    <lineage>
        <taxon>Eukaryota</taxon>
        <taxon>Viridiplantae</taxon>
        <taxon>Chlorophyta</taxon>
        <taxon>core chlorophytes</taxon>
        <taxon>Chlorodendrophyceae</taxon>
        <taxon>Chlorodendrales</taxon>
        <taxon>Chlorodendraceae</taxon>
        <taxon>Tetraselmis</taxon>
    </lineage>
</organism>
<feature type="non-terminal residue" evidence="1">
    <location>
        <position position="1"/>
    </location>
</feature>
<evidence type="ECO:0000313" key="1">
    <source>
        <dbReference type="EMBL" id="JAC73430.1"/>
    </source>
</evidence>
<dbReference type="EMBL" id="GBEZ01012457">
    <property type="protein sequence ID" value="JAC73430.1"/>
    <property type="molecule type" value="Transcribed_RNA"/>
</dbReference>
<name>A0A061RRU5_9CHLO</name>
<accession>A0A061RRU5</accession>
<proteinExistence type="predicted"/>
<gene>
    <name evidence="1" type="ORF">TSPGSL018_28885</name>
</gene>
<dbReference type="AlphaFoldDB" id="A0A061RRU5"/>
<feature type="non-terminal residue" evidence="1">
    <location>
        <position position="71"/>
    </location>
</feature>
<protein>
    <submittedName>
        <fullName evidence="1">Uncharacterized protein</fullName>
    </submittedName>
</protein>